<dbReference type="Proteomes" id="UP000789524">
    <property type="component" value="Unassembled WGS sequence"/>
</dbReference>
<reference evidence="1" key="1">
    <citation type="submission" date="2021-09" db="EMBL/GenBank/DDBJ databases">
        <authorList>
            <person name="Martin H S."/>
        </authorList>
    </citation>
    <scope>NUCLEOTIDE SEQUENCE</scope>
</reference>
<dbReference type="AlphaFoldDB" id="A0A8J2QNU1"/>
<organism evidence="1 2">
    <name type="scientific">Danaus chrysippus</name>
    <name type="common">African queen</name>
    <dbReference type="NCBI Taxonomy" id="151541"/>
    <lineage>
        <taxon>Eukaryota</taxon>
        <taxon>Metazoa</taxon>
        <taxon>Ecdysozoa</taxon>
        <taxon>Arthropoda</taxon>
        <taxon>Hexapoda</taxon>
        <taxon>Insecta</taxon>
        <taxon>Pterygota</taxon>
        <taxon>Neoptera</taxon>
        <taxon>Endopterygota</taxon>
        <taxon>Lepidoptera</taxon>
        <taxon>Glossata</taxon>
        <taxon>Ditrysia</taxon>
        <taxon>Papilionoidea</taxon>
        <taxon>Nymphalidae</taxon>
        <taxon>Danainae</taxon>
        <taxon>Danaini</taxon>
        <taxon>Danaina</taxon>
        <taxon>Danaus</taxon>
        <taxon>Anosia</taxon>
    </lineage>
</organism>
<comment type="caution">
    <text evidence="1">The sequence shown here is derived from an EMBL/GenBank/DDBJ whole genome shotgun (WGS) entry which is preliminary data.</text>
</comment>
<sequence length="193" mass="22845">MWNRFQDHCLRKAFELLGVTRGPLTNNKKAKWWQPNVEEKVRNKKNRFKIWQKSGSDDDREIYRRVKKEAKRAVARAMATCDEDFYNKLENAKDDRELFRLARYRYANSLDIRTTKYIKNKDGHLLTSNSDIKARWWEHYSHLLNESSQFKVPTVENAVEGPIQEISTEEVRKAVKMMANNKANGPDEIPVEL</sequence>
<proteinExistence type="predicted"/>
<protein>
    <submittedName>
        <fullName evidence="1">(African queen) hypothetical protein</fullName>
    </submittedName>
</protein>
<evidence type="ECO:0000313" key="2">
    <source>
        <dbReference type="Proteomes" id="UP000789524"/>
    </source>
</evidence>
<evidence type="ECO:0000313" key="1">
    <source>
        <dbReference type="EMBL" id="CAG9566085.1"/>
    </source>
</evidence>
<gene>
    <name evidence="1" type="ORF">DCHRY22_LOCUS6806</name>
</gene>
<keyword evidence="2" id="KW-1185">Reference proteome</keyword>
<dbReference type="EMBL" id="CAKASE010000056">
    <property type="protein sequence ID" value="CAG9566085.1"/>
    <property type="molecule type" value="Genomic_DNA"/>
</dbReference>
<name>A0A8J2QNU1_9NEOP</name>
<accession>A0A8J2QNU1</accession>
<dbReference type="OrthoDB" id="418748at2759"/>